<dbReference type="SMART" id="SM00105">
    <property type="entry name" value="ArfGap"/>
    <property type="match status" value="1"/>
</dbReference>
<dbReference type="GO" id="GO:0005096">
    <property type="term" value="F:GTPase activator activity"/>
    <property type="evidence" value="ECO:0007669"/>
    <property type="project" value="UniProtKB-KW"/>
</dbReference>
<feature type="compositionally biased region" description="Polar residues" evidence="6">
    <location>
        <begin position="88"/>
        <end position="108"/>
    </location>
</feature>
<feature type="compositionally biased region" description="Polar residues" evidence="6">
    <location>
        <begin position="298"/>
        <end position="317"/>
    </location>
</feature>
<dbReference type="InterPro" id="IPR038508">
    <property type="entry name" value="ArfGAP_dom_sf"/>
</dbReference>
<dbReference type="Pfam" id="PF01412">
    <property type="entry name" value="ArfGap"/>
    <property type="match status" value="1"/>
</dbReference>
<dbReference type="EMBL" id="UYWW01012553">
    <property type="protein sequence ID" value="VDM21544.1"/>
    <property type="molecule type" value="Genomic_DNA"/>
</dbReference>
<feature type="region of interest" description="Disordered" evidence="6">
    <location>
        <begin position="298"/>
        <end position="369"/>
    </location>
</feature>
<evidence type="ECO:0000256" key="2">
    <source>
        <dbReference type="ARBA" id="ARBA00022723"/>
    </source>
</evidence>
<evidence type="ECO:0000256" key="3">
    <source>
        <dbReference type="ARBA" id="ARBA00022771"/>
    </source>
</evidence>
<feature type="region of interest" description="Disordered" evidence="6">
    <location>
        <begin position="87"/>
        <end position="108"/>
    </location>
</feature>
<gene>
    <name evidence="8" type="ORF">WBA_LOCUS11999</name>
</gene>
<evidence type="ECO:0000259" key="7">
    <source>
        <dbReference type="PROSITE" id="PS50115"/>
    </source>
</evidence>
<organism evidence="8 9">
    <name type="scientific">Wuchereria bancrofti</name>
    <dbReference type="NCBI Taxonomy" id="6293"/>
    <lineage>
        <taxon>Eukaryota</taxon>
        <taxon>Metazoa</taxon>
        <taxon>Ecdysozoa</taxon>
        <taxon>Nematoda</taxon>
        <taxon>Chromadorea</taxon>
        <taxon>Rhabditida</taxon>
        <taxon>Spirurina</taxon>
        <taxon>Spiruromorpha</taxon>
        <taxon>Filarioidea</taxon>
        <taxon>Onchocercidae</taxon>
        <taxon>Wuchereria</taxon>
    </lineage>
</organism>
<accession>A0A3P7EY61</accession>
<keyword evidence="2" id="KW-0479">Metal-binding</keyword>
<evidence type="ECO:0000256" key="6">
    <source>
        <dbReference type="SAM" id="MobiDB-lite"/>
    </source>
</evidence>
<dbReference type="PROSITE" id="PS50115">
    <property type="entry name" value="ARFGAP"/>
    <property type="match status" value="1"/>
</dbReference>
<keyword evidence="9" id="KW-1185">Reference proteome</keyword>
<evidence type="ECO:0000256" key="4">
    <source>
        <dbReference type="ARBA" id="ARBA00022833"/>
    </source>
</evidence>
<dbReference type="OMA" id="SWMGISS"/>
<evidence type="ECO:0000256" key="5">
    <source>
        <dbReference type="PROSITE-ProRule" id="PRU00288"/>
    </source>
</evidence>
<evidence type="ECO:0000313" key="8">
    <source>
        <dbReference type="EMBL" id="VDM21544.1"/>
    </source>
</evidence>
<keyword evidence="4" id="KW-0862">Zinc</keyword>
<dbReference type="GO" id="GO:0000139">
    <property type="term" value="C:Golgi membrane"/>
    <property type="evidence" value="ECO:0007669"/>
    <property type="project" value="TreeGrafter"/>
</dbReference>
<feature type="domain" description="Arf-GAP" evidence="7">
    <location>
        <begin position="7"/>
        <end position="85"/>
    </location>
</feature>
<proteinExistence type="predicted"/>
<dbReference type="GO" id="GO:0032012">
    <property type="term" value="P:regulation of ARF protein signal transduction"/>
    <property type="evidence" value="ECO:0007669"/>
    <property type="project" value="TreeGrafter"/>
</dbReference>
<feature type="compositionally biased region" description="Acidic residues" evidence="6">
    <location>
        <begin position="360"/>
        <end position="369"/>
    </location>
</feature>
<dbReference type="InterPro" id="IPR037278">
    <property type="entry name" value="ARFGAP/RecO"/>
</dbReference>
<keyword evidence="3 5" id="KW-0863">Zinc-finger</keyword>
<name>A0A3P7EY61_WUCBA</name>
<keyword evidence="1" id="KW-0343">GTPase activation</keyword>
<dbReference type="InterPro" id="IPR001164">
    <property type="entry name" value="ArfGAP_dom"/>
</dbReference>
<dbReference type="PANTHER" id="PTHR46395">
    <property type="entry name" value="ADP-RIBOSYLATION FACTOR GTPASE-ACTIVATING PROTEIN 1"/>
    <property type="match status" value="1"/>
</dbReference>
<evidence type="ECO:0000256" key="1">
    <source>
        <dbReference type="ARBA" id="ARBA00022468"/>
    </source>
</evidence>
<dbReference type="Proteomes" id="UP000270924">
    <property type="component" value="Unassembled WGS sequence"/>
</dbReference>
<dbReference type="SUPFAM" id="SSF57863">
    <property type="entry name" value="ArfGap/RecO-like zinc finger"/>
    <property type="match status" value="1"/>
</dbReference>
<dbReference type="AlphaFoldDB" id="A0A3P7EY61"/>
<sequence length="369" mass="40297">MASPRTRRVIQEIRVVPGNNFCFECGASNPQWASVTYGIWLCLDCSGLHRGLGVHVSFVRSTTMDKWKDNELSKMKVLTESEGREWSIETSPAKNYTPNNSLNPSHSKISGNNNSLSAYYGGNTTQIGNDSYHSDYNNSGSRYQGFGNVLVNNTDSPNELLSGALSSLSVGWNMLSKGATTAAMYAKDISSQATAKATELSGSVRDGALLNKPALGNLAQKATEIGSRSWMGISSFIKSPSLQGFVIPGKSDYEDLATSDSQESKLFEEQSSNYQTCKNNSVECNSKPSVLSDFDNYGSSVQLDSATDPKQSSNKTSTKAKREKTPPLIDFSLDDNKMARVQENSTTINSKKAESKKDWDDDAWELLNQ</sequence>
<dbReference type="PRINTS" id="PR00405">
    <property type="entry name" value="REVINTRACTNG"/>
</dbReference>
<dbReference type="FunCoup" id="A0A3P7EY61">
    <property type="interactions" value="2026"/>
</dbReference>
<dbReference type="PANTHER" id="PTHR46395:SF1">
    <property type="entry name" value="ADP-RIBOSYLATION FACTOR GTPASE-ACTIVATING PROTEIN 1"/>
    <property type="match status" value="1"/>
</dbReference>
<protein>
    <recommendedName>
        <fullName evidence="7">Arf-GAP domain-containing protein</fullName>
    </recommendedName>
</protein>
<dbReference type="GO" id="GO:0008270">
    <property type="term" value="F:zinc ion binding"/>
    <property type="evidence" value="ECO:0007669"/>
    <property type="project" value="UniProtKB-KW"/>
</dbReference>
<dbReference type="InParanoid" id="A0A3P7EY61"/>
<reference evidence="8 9" key="1">
    <citation type="submission" date="2018-11" db="EMBL/GenBank/DDBJ databases">
        <authorList>
            <consortium name="Pathogen Informatics"/>
        </authorList>
    </citation>
    <scope>NUCLEOTIDE SEQUENCE [LARGE SCALE GENOMIC DNA]</scope>
</reference>
<dbReference type="Gene3D" id="1.10.220.150">
    <property type="entry name" value="Arf GTPase activating protein"/>
    <property type="match status" value="1"/>
</dbReference>
<dbReference type="GO" id="GO:0030100">
    <property type="term" value="P:regulation of endocytosis"/>
    <property type="evidence" value="ECO:0007669"/>
    <property type="project" value="TreeGrafter"/>
</dbReference>
<evidence type="ECO:0000313" key="9">
    <source>
        <dbReference type="Proteomes" id="UP000270924"/>
    </source>
</evidence>
<dbReference type="OrthoDB" id="983479at2759"/>